<evidence type="ECO:0000259" key="18">
    <source>
        <dbReference type="Pfam" id="PF13017"/>
    </source>
</evidence>
<evidence type="ECO:0000256" key="1">
    <source>
        <dbReference type="ARBA" id="ARBA00004123"/>
    </source>
</evidence>
<reference evidence="19 20" key="1">
    <citation type="journal article" date="2019" name="J. Hered.">
        <title>An Improved Genome Assembly for Drosophila navojoa, the Basal Species in the mojavensis Cluster.</title>
        <authorList>
            <person name="Vanderlinde T."/>
            <person name="Dupim E.G."/>
            <person name="Nazario-Yepiz N.O."/>
            <person name="Carvalho A.B."/>
        </authorList>
    </citation>
    <scope>NUCLEOTIDE SEQUENCE [LARGE SCALE GENOMIC DNA]</scope>
    <source>
        <strain evidence="19">Navoj_Jal97</strain>
        <tissue evidence="19">Whole organism</tissue>
    </source>
</reference>
<keyword evidence="15" id="KW-0175">Coiled coil</keyword>
<evidence type="ECO:0000256" key="6">
    <source>
        <dbReference type="ARBA" id="ARBA00022491"/>
    </source>
</evidence>
<keyword evidence="4" id="KW-0217">Developmental protein</keyword>
<dbReference type="GO" id="GO:0060964">
    <property type="term" value="P:regulation of miRNA-mediated gene silencing"/>
    <property type="evidence" value="ECO:0007669"/>
    <property type="project" value="InterPro"/>
</dbReference>
<evidence type="ECO:0000256" key="16">
    <source>
        <dbReference type="SAM" id="MobiDB-lite"/>
    </source>
</evidence>
<keyword evidence="14" id="KW-0469">Meiosis</keyword>
<comment type="similarity">
    <text evidence="3">Belongs to the maelstrom family.</text>
</comment>
<evidence type="ECO:0000259" key="17">
    <source>
        <dbReference type="Pfam" id="PF09011"/>
    </source>
</evidence>
<keyword evidence="9" id="KW-0805">Transcription regulation</keyword>
<dbReference type="OrthoDB" id="24555at2759"/>
<evidence type="ECO:0000313" key="20">
    <source>
        <dbReference type="Proteomes" id="UP000295192"/>
    </source>
</evidence>
<protein>
    <recommendedName>
        <fullName evidence="21">HMG box domain-containing protein</fullName>
    </recommendedName>
</protein>
<accession>A0A484BQY4</accession>
<feature type="domain" description="Maelstrom" evidence="18">
    <location>
        <begin position="124"/>
        <end position="340"/>
    </location>
</feature>
<keyword evidence="8" id="KW-0896">Oogenesis</keyword>
<evidence type="ECO:0000256" key="10">
    <source>
        <dbReference type="ARBA" id="ARBA00023125"/>
    </source>
</evidence>
<dbReference type="GO" id="GO:0007140">
    <property type="term" value="P:male meiotic nuclear division"/>
    <property type="evidence" value="ECO:0007669"/>
    <property type="project" value="TreeGrafter"/>
</dbReference>
<keyword evidence="11" id="KW-0943">RNA-mediated gene silencing</keyword>
<evidence type="ECO:0000256" key="4">
    <source>
        <dbReference type="ARBA" id="ARBA00022473"/>
    </source>
</evidence>
<gene>
    <name evidence="19" type="ORF">AWZ03_002333</name>
</gene>
<dbReference type="GO" id="GO:0007283">
    <property type="term" value="P:spermatogenesis"/>
    <property type="evidence" value="ECO:0007669"/>
    <property type="project" value="TreeGrafter"/>
</dbReference>
<dbReference type="GO" id="GO:0034587">
    <property type="term" value="P:piRNA processing"/>
    <property type="evidence" value="ECO:0007669"/>
    <property type="project" value="TreeGrafter"/>
</dbReference>
<comment type="subcellular location">
    <subcellularLocation>
        <location evidence="2">Cytoplasm</location>
    </subcellularLocation>
    <subcellularLocation>
        <location evidence="1">Nucleus</location>
    </subcellularLocation>
</comment>
<dbReference type="GO" id="GO:0043186">
    <property type="term" value="C:P granule"/>
    <property type="evidence" value="ECO:0007669"/>
    <property type="project" value="TreeGrafter"/>
</dbReference>
<dbReference type="InterPro" id="IPR039259">
    <property type="entry name" value="Protein_maelstrom"/>
</dbReference>
<keyword evidence="7" id="KW-0221">Differentiation</keyword>
<keyword evidence="12" id="KW-0804">Transcription</keyword>
<evidence type="ECO:0000256" key="14">
    <source>
        <dbReference type="ARBA" id="ARBA00023254"/>
    </source>
</evidence>
<dbReference type="Pfam" id="PF09011">
    <property type="entry name" value="HMG_box_2"/>
    <property type="match status" value="1"/>
</dbReference>
<keyword evidence="5" id="KW-0963">Cytoplasm</keyword>
<keyword evidence="10" id="KW-0238">DNA-binding</keyword>
<proteinExistence type="inferred from homology"/>
<dbReference type="GO" id="GO:0043565">
    <property type="term" value="F:sequence-specific DNA binding"/>
    <property type="evidence" value="ECO:0007669"/>
    <property type="project" value="TreeGrafter"/>
</dbReference>
<evidence type="ECO:0000313" key="19">
    <source>
        <dbReference type="EMBL" id="TDG51246.1"/>
    </source>
</evidence>
<evidence type="ECO:0000256" key="11">
    <source>
        <dbReference type="ARBA" id="ARBA00023158"/>
    </source>
</evidence>
<feature type="domain" description="HMG box" evidence="17">
    <location>
        <begin position="7"/>
        <end position="56"/>
    </location>
</feature>
<keyword evidence="13" id="KW-0539">Nucleus</keyword>
<evidence type="ECO:0000256" key="5">
    <source>
        <dbReference type="ARBA" id="ARBA00022490"/>
    </source>
</evidence>
<sequence>MAPKRYNGFMMFVSEWKEKNPAGRTMTLAEAVTKCGEIWKNMDAQQRGPYISMAKDAGVAKKCTKSRLNCHGQSLSALEREEAEAAERELNMKRATERIVLAGKERHDLENTKFIFAAFNYFTKSITNDIYIPAEFSACQFSLKSGICSMYSSHIDPGQLIFGQGSDTMHHTNNTHQLPLPPNAMGESDIGRLYANIVEYLRTCNPDAKPNDPLVVFATPEMIPTVKGCFRYLESDSEEPLATIHTYDIQYLLYVLKLEVMDSVDIRNVTVNRAATDNLFVNDYFCYHLGISCQYHEDIDRCKYCTQSMVSRWSYVFSDFLCGDLAITPLPGKHMPPKQQPRFHVSNPHNESANSSRTASNFSKTTNKSSGKVSNATFTSGQSLVKHEIFDHSAFSADLNAPEDFPSLGGRKSKPNRNPMGKHLAPGDPRRAWNVPASNCSAKDLEDSFKMPPC</sequence>
<dbReference type="InterPro" id="IPR009071">
    <property type="entry name" value="HMG_box_dom"/>
</dbReference>
<dbReference type="GO" id="GO:0045892">
    <property type="term" value="P:negative regulation of DNA-templated transcription"/>
    <property type="evidence" value="ECO:0007669"/>
    <property type="project" value="TreeGrafter"/>
</dbReference>
<dbReference type="STRING" id="7232.A0A484BQY4"/>
<dbReference type="Gene3D" id="1.10.30.10">
    <property type="entry name" value="High mobility group box domain"/>
    <property type="match status" value="1"/>
</dbReference>
<keyword evidence="20" id="KW-1185">Reference proteome</keyword>
<dbReference type="AlphaFoldDB" id="A0A484BQY4"/>
<feature type="region of interest" description="Disordered" evidence="16">
    <location>
        <begin position="333"/>
        <end position="374"/>
    </location>
</feature>
<evidence type="ECO:0000256" key="3">
    <source>
        <dbReference type="ARBA" id="ARBA00007057"/>
    </source>
</evidence>
<comment type="caution">
    <text evidence="19">The sequence shown here is derived from an EMBL/GenBank/DDBJ whole genome shotgun (WGS) entry which is preliminary data.</text>
</comment>
<feature type="compositionally biased region" description="Polar residues" evidence="16">
    <location>
        <begin position="347"/>
        <end position="374"/>
    </location>
</feature>
<dbReference type="Proteomes" id="UP000295192">
    <property type="component" value="Unassembled WGS sequence"/>
</dbReference>
<dbReference type="Pfam" id="PF13017">
    <property type="entry name" value="Maelstrom"/>
    <property type="match status" value="1"/>
</dbReference>
<evidence type="ECO:0000256" key="13">
    <source>
        <dbReference type="ARBA" id="ARBA00023242"/>
    </source>
</evidence>
<evidence type="ECO:0008006" key="21">
    <source>
        <dbReference type="Google" id="ProtNLM"/>
    </source>
</evidence>
<dbReference type="InterPro" id="IPR036910">
    <property type="entry name" value="HMG_box_dom_sf"/>
</dbReference>
<dbReference type="OMA" id="KHEIFDH"/>
<feature type="coiled-coil region" evidence="15">
    <location>
        <begin position="78"/>
        <end position="112"/>
    </location>
</feature>
<evidence type="ECO:0000256" key="7">
    <source>
        <dbReference type="ARBA" id="ARBA00022782"/>
    </source>
</evidence>
<feature type="region of interest" description="Disordered" evidence="16">
    <location>
        <begin position="401"/>
        <end position="436"/>
    </location>
</feature>
<organism evidence="19 20">
    <name type="scientific">Drosophila navojoa</name>
    <name type="common">Fruit fly</name>
    <dbReference type="NCBI Taxonomy" id="7232"/>
    <lineage>
        <taxon>Eukaryota</taxon>
        <taxon>Metazoa</taxon>
        <taxon>Ecdysozoa</taxon>
        <taxon>Arthropoda</taxon>
        <taxon>Hexapoda</taxon>
        <taxon>Insecta</taxon>
        <taxon>Pterygota</taxon>
        <taxon>Neoptera</taxon>
        <taxon>Endopterygota</taxon>
        <taxon>Diptera</taxon>
        <taxon>Brachycera</taxon>
        <taxon>Muscomorpha</taxon>
        <taxon>Ephydroidea</taxon>
        <taxon>Drosophilidae</taxon>
        <taxon>Drosophila</taxon>
    </lineage>
</organism>
<dbReference type="PANTHER" id="PTHR21358:SF4">
    <property type="entry name" value="PROTEIN MAELSTROM HOMOLOG"/>
    <property type="match status" value="1"/>
</dbReference>
<dbReference type="InterPro" id="IPR024970">
    <property type="entry name" value="Maelstrom"/>
</dbReference>
<dbReference type="PANTHER" id="PTHR21358">
    <property type="entry name" value="PROTEIN MAELSTROM HOMOLOG"/>
    <property type="match status" value="1"/>
</dbReference>
<dbReference type="SUPFAM" id="SSF47095">
    <property type="entry name" value="HMG-box"/>
    <property type="match status" value="1"/>
</dbReference>
<evidence type="ECO:0000256" key="8">
    <source>
        <dbReference type="ARBA" id="ARBA00022943"/>
    </source>
</evidence>
<evidence type="ECO:0000256" key="15">
    <source>
        <dbReference type="SAM" id="Coils"/>
    </source>
</evidence>
<dbReference type="GO" id="GO:0048477">
    <property type="term" value="P:oogenesis"/>
    <property type="evidence" value="ECO:0007669"/>
    <property type="project" value="UniProtKB-KW"/>
</dbReference>
<name>A0A484BQY4_DRONA</name>
<dbReference type="GO" id="GO:0005634">
    <property type="term" value="C:nucleus"/>
    <property type="evidence" value="ECO:0007669"/>
    <property type="project" value="UniProtKB-SubCell"/>
</dbReference>
<keyword evidence="6" id="KW-0678">Repressor</keyword>
<evidence type="ECO:0000256" key="9">
    <source>
        <dbReference type="ARBA" id="ARBA00023015"/>
    </source>
</evidence>
<evidence type="ECO:0000256" key="12">
    <source>
        <dbReference type="ARBA" id="ARBA00023163"/>
    </source>
</evidence>
<evidence type="ECO:0000256" key="2">
    <source>
        <dbReference type="ARBA" id="ARBA00004496"/>
    </source>
</evidence>
<dbReference type="FunFam" id="1.10.30.10:FF:000057">
    <property type="entry name" value="Protein maelstrom 2"/>
    <property type="match status" value="1"/>
</dbReference>
<dbReference type="EMBL" id="LSRL02000010">
    <property type="protein sequence ID" value="TDG51246.1"/>
    <property type="molecule type" value="Genomic_DNA"/>
</dbReference>